<evidence type="ECO:0000256" key="9">
    <source>
        <dbReference type="ARBA" id="ARBA00022833"/>
    </source>
</evidence>
<reference evidence="13" key="1">
    <citation type="submission" date="2022-11" db="UniProtKB">
        <authorList>
            <consortium name="WormBaseParasite"/>
        </authorList>
    </citation>
    <scope>IDENTIFICATION</scope>
</reference>
<dbReference type="Pfam" id="PF01485">
    <property type="entry name" value="IBR"/>
    <property type="match status" value="1"/>
</dbReference>
<protein>
    <recommendedName>
        <fullName evidence="3">RBR-type E3 ubiquitin transferase</fullName>
        <ecNumber evidence="3">2.3.2.31</ecNumber>
    </recommendedName>
</protein>
<evidence type="ECO:0000256" key="8">
    <source>
        <dbReference type="ARBA" id="ARBA00022786"/>
    </source>
</evidence>
<dbReference type="InterPro" id="IPR044066">
    <property type="entry name" value="TRIAD_supradom"/>
</dbReference>
<evidence type="ECO:0000256" key="10">
    <source>
        <dbReference type="SAM" id="MobiDB-lite"/>
    </source>
</evidence>
<keyword evidence="5" id="KW-0479">Metal-binding</keyword>
<dbReference type="CDD" id="cd20343">
    <property type="entry name" value="BRcat_RBR_HHARI-like"/>
    <property type="match status" value="1"/>
</dbReference>
<dbReference type="GO" id="GO:0061630">
    <property type="term" value="F:ubiquitin protein ligase activity"/>
    <property type="evidence" value="ECO:0007669"/>
    <property type="project" value="UniProtKB-EC"/>
</dbReference>
<evidence type="ECO:0000256" key="7">
    <source>
        <dbReference type="ARBA" id="ARBA00022771"/>
    </source>
</evidence>
<keyword evidence="6" id="KW-0677">Repeat</keyword>
<feature type="domain" description="RING-type" evidence="11">
    <location>
        <begin position="55"/>
        <end position="220"/>
    </location>
</feature>
<evidence type="ECO:0000256" key="1">
    <source>
        <dbReference type="ARBA" id="ARBA00001798"/>
    </source>
</evidence>
<dbReference type="SUPFAM" id="SSF57850">
    <property type="entry name" value="RING/U-box"/>
    <property type="match status" value="2"/>
</dbReference>
<evidence type="ECO:0000256" key="6">
    <source>
        <dbReference type="ARBA" id="ARBA00022737"/>
    </source>
</evidence>
<dbReference type="AlphaFoldDB" id="A0A915HVZ9"/>
<evidence type="ECO:0000259" key="11">
    <source>
        <dbReference type="PROSITE" id="PS51873"/>
    </source>
</evidence>
<accession>A0A915HVZ9</accession>
<dbReference type="WBParaSite" id="nRc.2.0.1.t05516-RA">
    <property type="protein sequence ID" value="nRc.2.0.1.t05516-RA"/>
    <property type="gene ID" value="nRc.2.0.1.g05516"/>
</dbReference>
<dbReference type="PROSITE" id="PS51873">
    <property type="entry name" value="TRIAD"/>
    <property type="match status" value="1"/>
</dbReference>
<comment type="catalytic activity">
    <reaction evidence="1">
        <text>[E2 ubiquitin-conjugating enzyme]-S-ubiquitinyl-L-cysteine + [acceptor protein]-L-lysine = [E2 ubiquitin-conjugating enzyme]-L-cysteine + [acceptor protein]-N(6)-ubiquitinyl-L-lysine.</text>
        <dbReference type="EC" id="2.3.2.31"/>
    </reaction>
</comment>
<dbReference type="EC" id="2.3.2.31" evidence="3"/>
<comment type="similarity">
    <text evidence="2">Belongs to the RBR family. Ariadne subfamily.</text>
</comment>
<evidence type="ECO:0000256" key="3">
    <source>
        <dbReference type="ARBA" id="ARBA00012251"/>
    </source>
</evidence>
<keyword evidence="4" id="KW-0808">Transferase</keyword>
<dbReference type="InterPro" id="IPR018957">
    <property type="entry name" value="Znf_C3HC4_RING-type"/>
</dbReference>
<organism evidence="12 13">
    <name type="scientific">Romanomermis culicivorax</name>
    <name type="common">Nematode worm</name>
    <dbReference type="NCBI Taxonomy" id="13658"/>
    <lineage>
        <taxon>Eukaryota</taxon>
        <taxon>Metazoa</taxon>
        <taxon>Ecdysozoa</taxon>
        <taxon>Nematoda</taxon>
        <taxon>Enoplea</taxon>
        <taxon>Dorylaimia</taxon>
        <taxon>Mermithida</taxon>
        <taxon>Mermithoidea</taxon>
        <taxon>Mermithidae</taxon>
        <taxon>Romanomermis</taxon>
    </lineage>
</organism>
<dbReference type="GO" id="GO:0016567">
    <property type="term" value="P:protein ubiquitination"/>
    <property type="evidence" value="ECO:0007669"/>
    <property type="project" value="InterPro"/>
</dbReference>
<evidence type="ECO:0000256" key="2">
    <source>
        <dbReference type="ARBA" id="ARBA00005884"/>
    </source>
</evidence>
<dbReference type="InterPro" id="IPR013083">
    <property type="entry name" value="Znf_RING/FYVE/PHD"/>
</dbReference>
<keyword evidence="8" id="KW-0833">Ubl conjugation pathway</keyword>
<keyword evidence="7" id="KW-0863">Zinc-finger</keyword>
<proteinExistence type="inferred from homology"/>
<sequence length="220" mass="24323">MATTAGTATVASHPSFSGPSVSGINHPGALSRSSSIITRSISNSSSRTDKMNPSQQETCLICFTVNGPDRMTGLECGHKFCAACWTHYLSQKIMDEGMGQTISCAAFNCDILVDDATVMRLVIEPKIKARYQHLITNSFVDSNRLLRWCPSADCQFALKVQYANTRPVKCNCGLIFCFTCGHEWHDPVKCSFLKKWIKKCNDDSETSNWIAANTKVDKCF</sequence>
<dbReference type="CDD" id="cd16626">
    <property type="entry name" value="RING-HC_RBR_HHARI"/>
    <property type="match status" value="1"/>
</dbReference>
<dbReference type="Pfam" id="PF00097">
    <property type="entry name" value="zf-C3HC4"/>
    <property type="match status" value="1"/>
</dbReference>
<dbReference type="InterPro" id="IPR002867">
    <property type="entry name" value="IBR_dom"/>
</dbReference>
<dbReference type="Gene3D" id="3.30.40.10">
    <property type="entry name" value="Zinc/RING finger domain, C3HC4 (zinc finger)"/>
    <property type="match status" value="1"/>
</dbReference>
<dbReference type="FunFam" id="3.30.40.10:FF:000019">
    <property type="entry name" value="RBR-type E3 ubiquitin transferase"/>
    <property type="match status" value="1"/>
</dbReference>
<dbReference type="Proteomes" id="UP000887565">
    <property type="component" value="Unplaced"/>
</dbReference>
<evidence type="ECO:0000313" key="12">
    <source>
        <dbReference type="Proteomes" id="UP000887565"/>
    </source>
</evidence>
<feature type="compositionally biased region" description="Polar residues" evidence="10">
    <location>
        <begin position="1"/>
        <end position="23"/>
    </location>
</feature>
<evidence type="ECO:0000313" key="13">
    <source>
        <dbReference type="WBParaSite" id="nRc.2.0.1.t05516-RA"/>
    </source>
</evidence>
<keyword evidence="12" id="KW-1185">Reference proteome</keyword>
<keyword evidence="9" id="KW-0862">Zinc</keyword>
<dbReference type="SMART" id="SM00647">
    <property type="entry name" value="IBR"/>
    <property type="match status" value="1"/>
</dbReference>
<name>A0A915HVZ9_ROMCU</name>
<dbReference type="PANTHER" id="PTHR11685">
    <property type="entry name" value="RBR FAMILY RING FINGER AND IBR DOMAIN-CONTAINING"/>
    <property type="match status" value="1"/>
</dbReference>
<evidence type="ECO:0000256" key="5">
    <source>
        <dbReference type="ARBA" id="ARBA00022723"/>
    </source>
</evidence>
<dbReference type="GO" id="GO:0008270">
    <property type="term" value="F:zinc ion binding"/>
    <property type="evidence" value="ECO:0007669"/>
    <property type="project" value="UniProtKB-KW"/>
</dbReference>
<feature type="region of interest" description="Disordered" evidence="10">
    <location>
        <begin position="1"/>
        <end position="30"/>
    </location>
</feature>
<evidence type="ECO:0000256" key="4">
    <source>
        <dbReference type="ARBA" id="ARBA00022679"/>
    </source>
</evidence>
<dbReference type="InterPro" id="IPR031127">
    <property type="entry name" value="E3_UB_ligase_RBR"/>
</dbReference>